<sequence>MRVFQKIIIVMLILSISALIWHHFRGDTKTLTISPEKYSYYGTDDRKVGGISEATLIDKNNVPSMLCNMKKGDYAWPYCEAAIHLSGSIFEGIDLSDYSTLVLDIDYKSTDPNGRLRVYLRNSNPAYTKRNDAASLKFNGIEYEPGFKTGPKEISLSDFQVLTWWIADYKVAVEHAAPEFSNVSIIEIATSSGLSVGNFEMTINRIELRGSWVKETTLLKFILYAWLAMIIGYILYEQKGLNLRLKASTYRETKLQKMNDNLKEKNVEFAELAHRDSLTGARNRNAVRDWLDRMSQQVRWGKQQFSVIYIDIDFFKRINDKLGHQVGDDILREFVLVVTGSIKTTDFLVRWGGEEFIVFSPHTSLEQALEKAEHIRCAIEHHLWCHNDPLTCSFGVAEMGNERISEVIARADDALYKAKNQGRNRVVRSNNLPDQRLASRFMD</sequence>
<dbReference type="GO" id="GO:0043709">
    <property type="term" value="P:cell adhesion involved in single-species biofilm formation"/>
    <property type="evidence" value="ECO:0007669"/>
    <property type="project" value="TreeGrafter"/>
</dbReference>
<dbReference type="EC" id="2.7.7.65" evidence="2"/>
<evidence type="ECO:0000259" key="5">
    <source>
        <dbReference type="PROSITE" id="PS50887"/>
    </source>
</evidence>
<keyword evidence="4" id="KW-0812">Transmembrane</keyword>
<dbReference type="CDD" id="cd01949">
    <property type="entry name" value="GGDEF"/>
    <property type="match status" value="1"/>
</dbReference>
<accession>A0A1B9NUK1</accession>
<evidence type="ECO:0000256" key="2">
    <source>
        <dbReference type="ARBA" id="ARBA00012528"/>
    </source>
</evidence>
<comment type="cofactor">
    <cofactor evidence="1">
        <name>Mg(2+)</name>
        <dbReference type="ChEBI" id="CHEBI:18420"/>
    </cofactor>
</comment>
<protein>
    <recommendedName>
        <fullName evidence="2">diguanylate cyclase</fullName>
        <ecNumber evidence="2">2.7.7.65</ecNumber>
    </recommendedName>
</protein>
<evidence type="ECO:0000256" key="1">
    <source>
        <dbReference type="ARBA" id="ARBA00001946"/>
    </source>
</evidence>
<evidence type="ECO:0000256" key="3">
    <source>
        <dbReference type="ARBA" id="ARBA00034247"/>
    </source>
</evidence>
<keyword evidence="4" id="KW-0472">Membrane</keyword>
<dbReference type="SUPFAM" id="SSF55073">
    <property type="entry name" value="Nucleotide cyclase"/>
    <property type="match status" value="1"/>
</dbReference>
<dbReference type="OrthoDB" id="9803824at2"/>
<comment type="caution">
    <text evidence="6">The sequence shown here is derived from an EMBL/GenBank/DDBJ whole genome shotgun (WGS) entry which is preliminary data.</text>
</comment>
<dbReference type="EMBL" id="MAJU01000029">
    <property type="protein sequence ID" value="OCH17687.1"/>
    <property type="molecule type" value="Genomic_DNA"/>
</dbReference>
<proteinExistence type="predicted"/>
<feature type="domain" description="GGDEF" evidence="5">
    <location>
        <begin position="303"/>
        <end position="431"/>
    </location>
</feature>
<evidence type="ECO:0000313" key="7">
    <source>
        <dbReference type="Proteomes" id="UP000093523"/>
    </source>
</evidence>
<dbReference type="InterPro" id="IPR043128">
    <property type="entry name" value="Rev_trsase/Diguanyl_cyclase"/>
</dbReference>
<dbReference type="FunFam" id="3.30.70.270:FF:000001">
    <property type="entry name" value="Diguanylate cyclase domain protein"/>
    <property type="match status" value="1"/>
</dbReference>
<reference evidence="6 7" key="1">
    <citation type="submission" date="2016-06" db="EMBL/GenBank/DDBJ databases">
        <authorList>
            <person name="Kjaerup R.B."/>
            <person name="Dalgaard T.S."/>
            <person name="Juul-Madsen H.R."/>
        </authorList>
    </citation>
    <scope>NUCLEOTIDE SEQUENCE [LARGE SCALE GENOMIC DNA]</scope>
    <source>
        <strain evidence="6 7">1S159</strain>
    </source>
</reference>
<dbReference type="GO" id="GO:1902201">
    <property type="term" value="P:negative regulation of bacterial-type flagellum-dependent cell motility"/>
    <property type="evidence" value="ECO:0007669"/>
    <property type="project" value="TreeGrafter"/>
</dbReference>
<dbReference type="Gene3D" id="3.30.70.270">
    <property type="match status" value="1"/>
</dbReference>
<dbReference type="PROSITE" id="PS50887">
    <property type="entry name" value="GGDEF"/>
    <property type="match status" value="1"/>
</dbReference>
<dbReference type="AlphaFoldDB" id="A0A1B9NUK1"/>
<gene>
    <name evidence="6" type="ORF">A6E04_18935</name>
</gene>
<dbReference type="GO" id="GO:0052621">
    <property type="term" value="F:diguanylate cyclase activity"/>
    <property type="evidence" value="ECO:0007669"/>
    <property type="project" value="UniProtKB-EC"/>
</dbReference>
<dbReference type="InterPro" id="IPR050469">
    <property type="entry name" value="Diguanylate_Cyclase"/>
</dbReference>
<dbReference type="InterPro" id="IPR029787">
    <property type="entry name" value="Nucleotide_cyclase"/>
</dbReference>
<keyword evidence="4" id="KW-1133">Transmembrane helix</keyword>
<evidence type="ECO:0000256" key="4">
    <source>
        <dbReference type="SAM" id="Phobius"/>
    </source>
</evidence>
<dbReference type="STRING" id="688.A6E04_18935"/>
<dbReference type="InterPro" id="IPR000160">
    <property type="entry name" value="GGDEF_dom"/>
</dbReference>
<dbReference type="Proteomes" id="UP000093523">
    <property type="component" value="Unassembled WGS sequence"/>
</dbReference>
<dbReference type="Pfam" id="PF00990">
    <property type="entry name" value="GGDEF"/>
    <property type="match status" value="1"/>
</dbReference>
<comment type="catalytic activity">
    <reaction evidence="3">
        <text>2 GTP = 3',3'-c-di-GMP + 2 diphosphate</text>
        <dbReference type="Rhea" id="RHEA:24898"/>
        <dbReference type="ChEBI" id="CHEBI:33019"/>
        <dbReference type="ChEBI" id="CHEBI:37565"/>
        <dbReference type="ChEBI" id="CHEBI:58805"/>
        <dbReference type="EC" id="2.7.7.65"/>
    </reaction>
</comment>
<organism evidence="6 7">
    <name type="scientific">Aliivibrio logei</name>
    <name type="common">Vibrio logei</name>
    <dbReference type="NCBI Taxonomy" id="688"/>
    <lineage>
        <taxon>Bacteria</taxon>
        <taxon>Pseudomonadati</taxon>
        <taxon>Pseudomonadota</taxon>
        <taxon>Gammaproteobacteria</taxon>
        <taxon>Vibrionales</taxon>
        <taxon>Vibrionaceae</taxon>
        <taxon>Aliivibrio</taxon>
    </lineage>
</organism>
<dbReference type="GO" id="GO:0005886">
    <property type="term" value="C:plasma membrane"/>
    <property type="evidence" value="ECO:0007669"/>
    <property type="project" value="TreeGrafter"/>
</dbReference>
<dbReference type="SUPFAM" id="SSF49785">
    <property type="entry name" value="Galactose-binding domain-like"/>
    <property type="match status" value="1"/>
</dbReference>
<dbReference type="SMART" id="SM00267">
    <property type="entry name" value="GGDEF"/>
    <property type="match status" value="1"/>
</dbReference>
<feature type="transmembrane region" description="Helical" evidence="4">
    <location>
        <begin position="7"/>
        <end position="24"/>
    </location>
</feature>
<dbReference type="InterPro" id="IPR008979">
    <property type="entry name" value="Galactose-bd-like_sf"/>
</dbReference>
<name>A0A1B9NUK1_ALILO</name>
<dbReference type="NCBIfam" id="TIGR00254">
    <property type="entry name" value="GGDEF"/>
    <property type="match status" value="1"/>
</dbReference>
<dbReference type="RefSeq" id="WP_023603498.1">
    <property type="nucleotide sequence ID" value="NZ_CAWMPN010000029.1"/>
</dbReference>
<evidence type="ECO:0000313" key="6">
    <source>
        <dbReference type="EMBL" id="OCH17687.1"/>
    </source>
</evidence>
<dbReference type="PANTHER" id="PTHR45138:SF9">
    <property type="entry name" value="DIGUANYLATE CYCLASE DGCM-RELATED"/>
    <property type="match status" value="1"/>
</dbReference>
<dbReference type="PANTHER" id="PTHR45138">
    <property type="entry name" value="REGULATORY COMPONENTS OF SENSORY TRANSDUCTION SYSTEM"/>
    <property type="match status" value="1"/>
</dbReference>